<feature type="region of interest" description="Disordered" evidence="1">
    <location>
        <begin position="185"/>
        <end position="226"/>
    </location>
</feature>
<dbReference type="EMBL" id="BMMM01000005">
    <property type="protein sequence ID" value="GGN63531.1"/>
    <property type="molecule type" value="Genomic_DNA"/>
</dbReference>
<dbReference type="AlphaFoldDB" id="A0A917Y3G5"/>
<feature type="compositionally biased region" description="Basic residues" evidence="1">
    <location>
        <begin position="1"/>
        <end position="17"/>
    </location>
</feature>
<organism evidence="3 4">
    <name type="scientific">Streptomyces albiflavescens</name>
    <dbReference type="NCBI Taxonomy" id="1623582"/>
    <lineage>
        <taxon>Bacteria</taxon>
        <taxon>Bacillati</taxon>
        <taxon>Actinomycetota</taxon>
        <taxon>Actinomycetes</taxon>
        <taxon>Kitasatosporales</taxon>
        <taxon>Streptomycetaceae</taxon>
        <taxon>Streptomyces</taxon>
    </lineage>
</organism>
<name>A0A917Y3G5_9ACTN</name>
<feature type="region of interest" description="Disordered" evidence="1">
    <location>
        <begin position="1"/>
        <end position="30"/>
    </location>
</feature>
<evidence type="ECO:0000256" key="1">
    <source>
        <dbReference type="SAM" id="MobiDB-lite"/>
    </source>
</evidence>
<keyword evidence="4" id="KW-1185">Reference proteome</keyword>
<evidence type="ECO:0000313" key="3">
    <source>
        <dbReference type="EMBL" id="GGN63531.1"/>
    </source>
</evidence>
<dbReference type="Proteomes" id="UP000600365">
    <property type="component" value="Unassembled WGS sequence"/>
</dbReference>
<comment type="caution">
    <text evidence="3">The sequence shown here is derived from an EMBL/GenBank/DDBJ whole genome shotgun (WGS) entry which is preliminary data.</text>
</comment>
<dbReference type="InterPro" id="IPR001322">
    <property type="entry name" value="Lamin_tail_dom"/>
</dbReference>
<dbReference type="PROSITE" id="PS51841">
    <property type="entry name" value="LTD"/>
    <property type="match status" value="1"/>
</dbReference>
<protein>
    <recommendedName>
        <fullName evidence="2">LTD domain-containing protein</fullName>
    </recommendedName>
</protein>
<evidence type="ECO:0000313" key="4">
    <source>
        <dbReference type="Proteomes" id="UP000600365"/>
    </source>
</evidence>
<reference evidence="3 4" key="1">
    <citation type="journal article" date="2014" name="Int. J. Syst. Evol. Microbiol.">
        <title>Complete genome sequence of Corynebacterium casei LMG S-19264T (=DSM 44701T), isolated from a smear-ripened cheese.</title>
        <authorList>
            <consortium name="US DOE Joint Genome Institute (JGI-PGF)"/>
            <person name="Walter F."/>
            <person name="Albersmeier A."/>
            <person name="Kalinowski J."/>
            <person name="Ruckert C."/>
        </authorList>
    </citation>
    <scope>NUCLEOTIDE SEQUENCE [LARGE SCALE GENOMIC DNA]</scope>
    <source>
        <strain evidence="3 4">CGMCC 4.7111</strain>
    </source>
</reference>
<dbReference type="InterPro" id="IPR036415">
    <property type="entry name" value="Lamin_tail_dom_sf"/>
</dbReference>
<feature type="domain" description="LTD" evidence="2">
    <location>
        <begin position="77"/>
        <end position="186"/>
    </location>
</feature>
<gene>
    <name evidence="3" type="ORF">GCM10011579_032040</name>
</gene>
<evidence type="ECO:0000259" key="2">
    <source>
        <dbReference type="PROSITE" id="PS51841"/>
    </source>
</evidence>
<dbReference type="SUPFAM" id="SSF74853">
    <property type="entry name" value="Lamin A/C globular tail domain"/>
    <property type="match status" value="1"/>
</dbReference>
<accession>A0A917Y3G5</accession>
<dbReference type="Pfam" id="PF00932">
    <property type="entry name" value="LTD"/>
    <property type="match status" value="1"/>
</dbReference>
<proteinExistence type="predicted"/>
<sequence length="226" mass="25389">MRALGHRAGTRTHRTRGIHVPEHGSAATKRGATLSASLSVTARRAAAAALAAGALVGAGAASAAADNGAHRYGPYVEISSVQYNSPGHDNRSIRSLNREWVDVTNTSRRSVNLDGWTLSGEDGHTYTFHHYRLEGRATVRIHTGIGRDSDRDLYQDRYDYVWDNYSDTATLRNDRGRVIDTASWGDERRDHDGRRSGDWREDGRDWQDRHEGREDRRDWQDRHEGA</sequence>
<dbReference type="Gene3D" id="2.60.40.1260">
    <property type="entry name" value="Lamin Tail domain"/>
    <property type="match status" value="1"/>
</dbReference>